<keyword evidence="1" id="KW-0812">Transmembrane</keyword>
<proteinExistence type="predicted"/>
<name>A0A0F9M354_9ZZZZ</name>
<feature type="transmembrane region" description="Helical" evidence="1">
    <location>
        <begin position="60"/>
        <end position="86"/>
    </location>
</feature>
<sequence length="142" mass="16375">MIEFIKHCLNNETLLWSLGIVSAVMFIASLIIIPYLAVRIPQDYFASEQRPENEWSQHHVIVRFVLILLKNTAGVIFIILGIAMLVLPGQGLLTILIGLCCLDFPGKYRFQRYFIQKKSIRQSIDWLRLKAGRQPLDYGEIE</sequence>
<protein>
    <recommendedName>
        <fullName evidence="3">Transmembrane protein (PGPGW)</fullName>
    </recommendedName>
</protein>
<accession>A0A0F9M354</accession>
<keyword evidence="1" id="KW-0472">Membrane</keyword>
<gene>
    <name evidence="2" type="ORF">LCGC14_1124310</name>
</gene>
<keyword evidence="1" id="KW-1133">Transmembrane helix</keyword>
<evidence type="ECO:0000313" key="2">
    <source>
        <dbReference type="EMBL" id="KKN01780.1"/>
    </source>
</evidence>
<dbReference type="InterPro" id="IPR019099">
    <property type="entry name" value="Uncharacterised_PGPGW_TM"/>
</dbReference>
<evidence type="ECO:0008006" key="3">
    <source>
        <dbReference type="Google" id="ProtNLM"/>
    </source>
</evidence>
<dbReference type="Pfam" id="PF09656">
    <property type="entry name" value="PGPGW"/>
    <property type="match status" value="1"/>
</dbReference>
<dbReference type="AlphaFoldDB" id="A0A0F9M354"/>
<organism evidence="2">
    <name type="scientific">marine sediment metagenome</name>
    <dbReference type="NCBI Taxonomy" id="412755"/>
    <lineage>
        <taxon>unclassified sequences</taxon>
        <taxon>metagenomes</taxon>
        <taxon>ecological metagenomes</taxon>
    </lineage>
</organism>
<feature type="transmembrane region" description="Helical" evidence="1">
    <location>
        <begin position="14"/>
        <end position="39"/>
    </location>
</feature>
<evidence type="ECO:0000256" key="1">
    <source>
        <dbReference type="SAM" id="Phobius"/>
    </source>
</evidence>
<dbReference type="EMBL" id="LAZR01005225">
    <property type="protein sequence ID" value="KKN01780.1"/>
    <property type="molecule type" value="Genomic_DNA"/>
</dbReference>
<feature type="transmembrane region" description="Helical" evidence="1">
    <location>
        <begin position="92"/>
        <end position="110"/>
    </location>
</feature>
<comment type="caution">
    <text evidence="2">The sequence shown here is derived from an EMBL/GenBank/DDBJ whole genome shotgun (WGS) entry which is preliminary data.</text>
</comment>
<reference evidence="2" key="1">
    <citation type="journal article" date="2015" name="Nature">
        <title>Complex archaea that bridge the gap between prokaryotes and eukaryotes.</title>
        <authorList>
            <person name="Spang A."/>
            <person name="Saw J.H."/>
            <person name="Jorgensen S.L."/>
            <person name="Zaremba-Niedzwiedzka K."/>
            <person name="Martijn J."/>
            <person name="Lind A.E."/>
            <person name="van Eijk R."/>
            <person name="Schleper C."/>
            <person name="Guy L."/>
            <person name="Ettema T.J."/>
        </authorList>
    </citation>
    <scope>NUCLEOTIDE SEQUENCE</scope>
</reference>